<dbReference type="Gene3D" id="3.20.20.80">
    <property type="entry name" value="Glycosidases"/>
    <property type="match status" value="1"/>
</dbReference>
<gene>
    <name evidence="3" type="ORF">BDN70DRAFT_998312</name>
</gene>
<dbReference type="InterPro" id="IPR052974">
    <property type="entry name" value="GH79_Enzymes"/>
</dbReference>
<feature type="domain" description="Beta-glucuronidase C-terminal" evidence="2">
    <location>
        <begin position="424"/>
        <end position="524"/>
    </location>
</feature>
<dbReference type="InterPro" id="IPR031728">
    <property type="entry name" value="GlcAase_C"/>
</dbReference>
<dbReference type="Gene3D" id="2.60.40.1180">
    <property type="entry name" value="Golgi alpha-mannosidase II"/>
    <property type="match status" value="1"/>
</dbReference>
<keyword evidence="4" id="KW-1185">Reference proteome</keyword>
<evidence type="ECO:0000313" key="4">
    <source>
        <dbReference type="Proteomes" id="UP000807469"/>
    </source>
</evidence>
<dbReference type="AlphaFoldDB" id="A0A9P5YP25"/>
<dbReference type="InterPro" id="IPR013780">
    <property type="entry name" value="Glyco_hydro_b"/>
</dbReference>
<dbReference type="SUPFAM" id="SSF51445">
    <property type="entry name" value="(Trans)glycosidases"/>
    <property type="match status" value="1"/>
</dbReference>
<feature type="signal peptide" evidence="1">
    <location>
        <begin position="1"/>
        <end position="24"/>
    </location>
</feature>
<keyword evidence="1" id="KW-0732">Signal</keyword>
<dbReference type="OrthoDB" id="2796951at2759"/>
<dbReference type="Proteomes" id="UP000807469">
    <property type="component" value="Unassembled WGS sequence"/>
</dbReference>
<proteinExistence type="predicted"/>
<dbReference type="EMBL" id="MU155575">
    <property type="protein sequence ID" value="KAF9472125.1"/>
    <property type="molecule type" value="Genomic_DNA"/>
</dbReference>
<name>A0A9P5YP25_9AGAR</name>
<dbReference type="PANTHER" id="PTHR36183:SF2">
    <property type="entry name" value="BETA-GLUCURONIDASE C-TERMINAL DOMAIN-CONTAINING PROTEIN"/>
    <property type="match status" value="1"/>
</dbReference>
<dbReference type="InterPro" id="IPR017853">
    <property type="entry name" value="GH"/>
</dbReference>
<feature type="chain" id="PRO_5040316436" evidence="1">
    <location>
        <begin position="25"/>
        <end position="527"/>
    </location>
</feature>
<keyword evidence="3" id="KW-0378">Hydrolase</keyword>
<dbReference type="GO" id="GO:0016787">
    <property type="term" value="F:hydrolase activity"/>
    <property type="evidence" value="ECO:0007669"/>
    <property type="project" value="UniProtKB-KW"/>
</dbReference>
<sequence>MPTLSKPFISLLSFLLLFPAVSLSLNVSVSTAQPSAAFSISPSFLSFSIEQDRWTDWVGTTSRNQIFFNTLDNLIQITGEPPHIRIGANSEDHTDFSDSVKFSEAIFPAVTSTVPYPEATNITVGDGFYEAAQFLPPNTHVTWGLNLGQNNLTAAVLEAKSLAKAFSSPSIKSAGIILDAIEIGNEVDLYSNNGLRPKSYTSTQYVKEWTTFATNVTAAISSFPISPKFWGGAFAGSSHSTSGFSPQAIFAEGVLSSSAGALISTISEHRYSGSFCSGSGGLLQDLMTKSTIRSNLTQFSPDVAATQAKGLDFVLGETNSYSCHGAPGVSNTAGAALWTLDYLLFASQLGILRVFFHEGIGFKYNLIQPLTLTRSILDGTPLSTPLPPHIQPQYYAAIIAGEAIGNSGNTHVTELDINNARVSGYAFYEGKTLARVVLINSQAFFTTTTTPRTSTHIDLNLSGTNAPTTMTVKRLSVPHADDTTGLTWGGQTYETSNARVSGTLQVTKVAVTSGVDIQETEVVMLTF</sequence>
<evidence type="ECO:0000313" key="3">
    <source>
        <dbReference type="EMBL" id="KAF9472125.1"/>
    </source>
</evidence>
<accession>A0A9P5YP25</accession>
<organism evidence="3 4">
    <name type="scientific">Pholiota conissans</name>
    <dbReference type="NCBI Taxonomy" id="109636"/>
    <lineage>
        <taxon>Eukaryota</taxon>
        <taxon>Fungi</taxon>
        <taxon>Dikarya</taxon>
        <taxon>Basidiomycota</taxon>
        <taxon>Agaricomycotina</taxon>
        <taxon>Agaricomycetes</taxon>
        <taxon>Agaricomycetidae</taxon>
        <taxon>Agaricales</taxon>
        <taxon>Agaricineae</taxon>
        <taxon>Strophariaceae</taxon>
        <taxon>Pholiota</taxon>
    </lineage>
</organism>
<evidence type="ECO:0000256" key="1">
    <source>
        <dbReference type="SAM" id="SignalP"/>
    </source>
</evidence>
<dbReference type="PANTHER" id="PTHR36183">
    <property type="entry name" value="BETA-GLUCURONIDASE"/>
    <property type="match status" value="1"/>
</dbReference>
<dbReference type="Pfam" id="PF16862">
    <property type="entry name" value="Glyco_hydro_79C"/>
    <property type="match status" value="1"/>
</dbReference>
<protein>
    <submittedName>
        <fullName evidence="3">Glycoside hydrolase family 79 protein</fullName>
    </submittedName>
</protein>
<comment type="caution">
    <text evidence="3">The sequence shown here is derived from an EMBL/GenBank/DDBJ whole genome shotgun (WGS) entry which is preliminary data.</text>
</comment>
<evidence type="ECO:0000259" key="2">
    <source>
        <dbReference type="Pfam" id="PF16862"/>
    </source>
</evidence>
<reference evidence="3" key="1">
    <citation type="submission" date="2020-11" db="EMBL/GenBank/DDBJ databases">
        <authorList>
            <consortium name="DOE Joint Genome Institute"/>
            <person name="Ahrendt S."/>
            <person name="Riley R."/>
            <person name="Andreopoulos W."/>
            <person name="Labutti K."/>
            <person name="Pangilinan J."/>
            <person name="Ruiz-Duenas F.J."/>
            <person name="Barrasa J.M."/>
            <person name="Sanchez-Garcia M."/>
            <person name="Camarero S."/>
            <person name="Miyauchi S."/>
            <person name="Serrano A."/>
            <person name="Linde D."/>
            <person name="Babiker R."/>
            <person name="Drula E."/>
            <person name="Ayuso-Fernandez I."/>
            <person name="Pacheco R."/>
            <person name="Padilla G."/>
            <person name="Ferreira P."/>
            <person name="Barriuso J."/>
            <person name="Kellner H."/>
            <person name="Castanera R."/>
            <person name="Alfaro M."/>
            <person name="Ramirez L."/>
            <person name="Pisabarro A.G."/>
            <person name="Kuo A."/>
            <person name="Tritt A."/>
            <person name="Lipzen A."/>
            <person name="He G."/>
            <person name="Yan M."/>
            <person name="Ng V."/>
            <person name="Cullen D."/>
            <person name="Martin F."/>
            <person name="Rosso M.-N."/>
            <person name="Henrissat B."/>
            <person name="Hibbett D."/>
            <person name="Martinez A.T."/>
            <person name="Grigoriev I.V."/>
        </authorList>
    </citation>
    <scope>NUCLEOTIDE SEQUENCE</scope>
    <source>
        <strain evidence="3">CIRM-BRFM 674</strain>
    </source>
</reference>